<reference evidence="3" key="1">
    <citation type="submission" date="2016-11" db="EMBL/GenBank/DDBJ databases">
        <authorList>
            <person name="Varghese N."/>
            <person name="Submissions S."/>
        </authorList>
    </citation>
    <scope>NUCLEOTIDE SEQUENCE [LARGE SCALE GENOMIC DNA]</scope>
    <source>
        <strain evidence="3">DSM 21264</strain>
    </source>
</reference>
<dbReference type="SUPFAM" id="SSF81301">
    <property type="entry name" value="Nucleotidyltransferase"/>
    <property type="match status" value="1"/>
</dbReference>
<proteinExistence type="predicted"/>
<name>A0A1M4UL60_VIBGA</name>
<keyword evidence="3" id="KW-1185">Reference proteome</keyword>
<dbReference type="InterPro" id="IPR043519">
    <property type="entry name" value="NT_sf"/>
</dbReference>
<evidence type="ECO:0000259" key="1">
    <source>
        <dbReference type="Pfam" id="PF01909"/>
    </source>
</evidence>
<organism evidence="2 3">
    <name type="scientific">Vibrio gazogenes DSM 21264 = NBRC 103151</name>
    <dbReference type="NCBI Taxonomy" id="1123492"/>
    <lineage>
        <taxon>Bacteria</taxon>
        <taxon>Pseudomonadati</taxon>
        <taxon>Pseudomonadota</taxon>
        <taxon>Gammaproteobacteria</taxon>
        <taxon>Vibrionales</taxon>
        <taxon>Vibrionaceae</taxon>
        <taxon>Vibrio</taxon>
    </lineage>
</organism>
<dbReference type="EMBL" id="FQUH01000002">
    <property type="protein sequence ID" value="SHE57414.1"/>
    <property type="molecule type" value="Genomic_DNA"/>
</dbReference>
<evidence type="ECO:0000313" key="3">
    <source>
        <dbReference type="Proteomes" id="UP000184159"/>
    </source>
</evidence>
<keyword evidence="2" id="KW-0808">Transferase</keyword>
<dbReference type="RefSeq" id="WP_072955184.1">
    <property type="nucleotide sequence ID" value="NZ_FQUH01000002.1"/>
</dbReference>
<dbReference type="Pfam" id="PF01909">
    <property type="entry name" value="NTP_transf_2"/>
    <property type="match status" value="1"/>
</dbReference>
<gene>
    <name evidence="2" type="ORF">SAMN02745781_00492</name>
</gene>
<dbReference type="Proteomes" id="UP000184159">
    <property type="component" value="Unassembled WGS sequence"/>
</dbReference>
<protein>
    <submittedName>
        <fullName evidence="2">Nucleotidyltransferase domain-containing protein</fullName>
    </submittedName>
</protein>
<dbReference type="Gene3D" id="3.30.460.10">
    <property type="entry name" value="Beta Polymerase, domain 2"/>
    <property type="match status" value="1"/>
</dbReference>
<accession>A0A1M4UL60</accession>
<feature type="domain" description="Polymerase nucleotidyl transferase" evidence="1">
    <location>
        <begin position="26"/>
        <end position="83"/>
    </location>
</feature>
<dbReference type="AlphaFoldDB" id="A0A1M4UL60"/>
<dbReference type="InterPro" id="IPR002934">
    <property type="entry name" value="Polymerase_NTP_transf_dom"/>
</dbReference>
<sequence length="185" mass="20708">MSLEALNLENLPLQNKLVKSACSAFISEDNVVAAVLLGSLAAGTGDRISDVDILILTQNEFHKSTQECFSAFERGKEIFYRNQGFHNENAYFTKYIFTDLTSAEIHCLDLSEPFDISRPLKVLFDKTGAVASRLTDAPAPKHEDFPAYTNGDQGLIWELLECIKWLSRGKNELAKSYLKKLADKL</sequence>
<dbReference type="GO" id="GO:0016779">
    <property type="term" value="F:nucleotidyltransferase activity"/>
    <property type="evidence" value="ECO:0007669"/>
    <property type="project" value="InterPro"/>
</dbReference>
<evidence type="ECO:0000313" key="2">
    <source>
        <dbReference type="EMBL" id="SHE57414.1"/>
    </source>
</evidence>